<evidence type="ECO:0000313" key="1">
    <source>
        <dbReference type="EMBL" id="GIY20255.1"/>
    </source>
</evidence>
<dbReference type="AlphaFoldDB" id="A0AAV4RJ59"/>
<proteinExistence type="predicted"/>
<dbReference type="EMBL" id="BPLQ01006133">
    <property type="protein sequence ID" value="GIY20255.1"/>
    <property type="molecule type" value="Genomic_DNA"/>
</dbReference>
<comment type="caution">
    <text evidence="1">The sequence shown here is derived from an EMBL/GenBank/DDBJ whole genome shotgun (WGS) entry which is preliminary data.</text>
</comment>
<name>A0AAV4RJ59_9ARAC</name>
<dbReference type="Proteomes" id="UP001054837">
    <property type="component" value="Unassembled WGS sequence"/>
</dbReference>
<evidence type="ECO:0000313" key="2">
    <source>
        <dbReference type="Proteomes" id="UP001054837"/>
    </source>
</evidence>
<organism evidence="1 2">
    <name type="scientific">Caerostris darwini</name>
    <dbReference type="NCBI Taxonomy" id="1538125"/>
    <lineage>
        <taxon>Eukaryota</taxon>
        <taxon>Metazoa</taxon>
        <taxon>Ecdysozoa</taxon>
        <taxon>Arthropoda</taxon>
        <taxon>Chelicerata</taxon>
        <taxon>Arachnida</taxon>
        <taxon>Araneae</taxon>
        <taxon>Araneomorphae</taxon>
        <taxon>Entelegynae</taxon>
        <taxon>Araneoidea</taxon>
        <taxon>Araneidae</taxon>
        <taxon>Caerostris</taxon>
    </lineage>
</organism>
<sequence length="66" mass="7772">MISPDYILSRGAWFRSGFSDHAILESKSSEENSLIIFENLSKRFEKCNVARFEHCYLNKELSLERQ</sequence>
<keyword evidence="2" id="KW-1185">Reference proteome</keyword>
<gene>
    <name evidence="1" type="ORF">CDAR_590041</name>
</gene>
<protein>
    <submittedName>
        <fullName evidence="1">Uncharacterized protein</fullName>
    </submittedName>
</protein>
<accession>A0AAV4RJ59</accession>
<reference evidence="1 2" key="1">
    <citation type="submission" date="2021-06" db="EMBL/GenBank/DDBJ databases">
        <title>Caerostris darwini draft genome.</title>
        <authorList>
            <person name="Kono N."/>
            <person name="Arakawa K."/>
        </authorList>
    </citation>
    <scope>NUCLEOTIDE SEQUENCE [LARGE SCALE GENOMIC DNA]</scope>
</reference>